<gene>
    <name evidence="6" type="ORF">AX660_09155</name>
</gene>
<dbReference type="InterPro" id="IPR015943">
    <property type="entry name" value="WD40/YVTN_repeat-like_dom_sf"/>
</dbReference>
<proteinExistence type="predicted"/>
<dbReference type="OrthoDB" id="6192037at2"/>
<evidence type="ECO:0000256" key="4">
    <source>
        <dbReference type="SAM" id="SignalP"/>
    </source>
</evidence>
<feature type="signal peptide" evidence="4">
    <location>
        <begin position="1"/>
        <end position="22"/>
    </location>
</feature>
<keyword evidence="1 3" id="KW-0853">WD repeat</keyword>
<evidence type="ECO:0000259" key="5">
    <source>
        <dbReference type="Pfam" id="PF08662"/>
    </source>
</evidence>
<evidence type="ECO:0000313" key="6">
    <source>
        <dbReference type="EMBL" id="KXI30150.1"/>
    </source>
</evidence>
<dbReference type="EMBL" id="LSNE01000003">
    <property type="protein sequence ID" value="KXI30150.1"/>
    <property type="molecule type" value="Genomic_DNA"/>
</dbReference>
<evidence type="ECO:0000256" key="1">
    <source>
        <dbReference type="ARBA" id="ARBA00022574"/>
    </source>
</evidence>
<keyword evidence="7" id="KW-1185">Reference proteome</keyword>
<dbReference type="Pfam" id="PF08662">
    <property type="entry name" value="eIF2A"/>
    <property type="match status" value="1"/>
</dbReference>
<organism evidence="6 7">
    <name type="scientific">Paraglaciecola hydrolytica</name>
    <dbReference type="NCBI Taxonomy" id="1799789"/>
    <lineage>
        <taxon>Bacteria</taxon>
        <taxon>Pseudomonadati</taxon>
        <taxon>Pseudomonadota</taxon>
        <taxon>Gammaproteobacteria</taxon>
        <taxon>Alteromonadales</taxon>
        <taxon>Alteromonadaceae</taxon>
        <taxon>Paraglaciecola</taxon>
    </lineage>
</organism>
<protein>
    <recommendedName>
        <fullName evidence="5">Translation initiation factor beta propellor-like domain-containing protein</fullName>
    </recommendedName>
</protein>
<dbReference type="Proteomes" id="UP000070299">
    <property type="component" value="Unassembled WGS sequence"/>
</dbReference>
<name>A0A136A4U9_9ALTE</name>
<sequence length="329" mass="36674">MSNLWKIPCYFVLICMLLTACGELTNTAEQTFHHADEGIDAANISPDGTLAVISNLSNGISVWDLAKNEKRYIWNHQGEGNNLVVNIHIAFDNSYAVTSDQDAFALWNLANGEPEGFWRIDESNIRDIAVANQGNGILVGRSNGKVMFFEPRTGRRLEFLGHTEKTNSVDLSPNGFYALSGGNDYVAYLWDTRTGQVVYKFDHPSRVTKVALDDEGRFAFTADSKRDARIWDLSTGREVSNLRYFERQKIFSTAVFSKDGKYLLTGSPARRLNLWDVQSGDEIKSWRVTPRAGSQPQTAVVFAVGFLADNKVISESSSGLAEIWPIQSN</sequence>
<evidence type="ECO:0000256" key="2">
    <source>
        <dbReference type="ARBA" id="ARBA00022737"/>
    </source>
</evidence>
<dbReference type="InterPro" id="IPR011047">
    <property type="entry name" value="Quinoprotein_ADH-like_sf"/>
</dbReference>
<dbReference type="InterPro" id="IPR001680">
    <property type="entry name" value="WD40_rpt"/>
</dbReference>
<dbReference type="Gene3D" id="2.130.10.10">
    <property type="entry name" value="YVTN repeat-like/Quinoprotein amine dehydrogenase"/>
    <property type="match status" value="3"/>
</dbReference>
<dbReference type="SUPFAM" id="SSF50998">
    <property type="entry name" value="Quinoprotein alcohol dehydrogenase-like"/>
    <property type="match status" value="1"/>
</dbReference>
<dbReference type="PANTHER" id="PTHR19879">
    <property type="entry name" value="TRANSCRIPTION INITIATION FACTOR TFIID"/>
    <property type="match status" value="1"/>
</dbReference>
<keyword evidence="4" id="KW-0732">Signal</keyword>
<comment type="caution">
    <text evidence="6">The sequence shown here is derived from an EMBL/GenBank/DDBJ whole genome shotgun (WGS) entry which is preliminary data.</text>
</comment>
<dbReference type="PROSITE" id="PS00678">
    <property type="entry name" value="WD_REPEATS_1"/>
    <property type="match status" value="1"/>
</dbReference>
<feature type="repeat" description="WD" evidence="3">
    <location>
        <begin position="256"/>
        <end position="285"/>
    </location>
</feature>
<reference evidence="7" key="1">
    <citation type="submission" date="2016-02" db="EMBL/GenBank/DDBJ databases">
        <authorList>
            <person name="Schultz-Johansen M."/>
            <person name="Glaring M.A."/>
            <person name="Bech P.K."/>
            <person name="Stougaard P."/>
        </authorList>
    </citation>
    <scope>NUCLEOTIDE SEQUENCE [LARGE SCALE GENOMIC DNA]</scope>
    <source>
        <strain evidence="7">S66</strain>
    </source>
</reference>
<keyword evidence="2" id="KW-0677">Repeat</keyword>
<dbReference type="RefSeq" id="WP_068374048.1">
    <property type="nucleotide sequence ID" value="NZ_LSNE01000003.1"/>
</dbReference>
<dbReference type="PANTHER" id="PTHR19879:SF9">
    <property type="entry name" value="TRANSCRIPTION INITIATION FACTOR TFIID SUBUNIT 5"/>
    <property type="match status" value="1"/>
</dbReference>
<feature type="chain" id="PRO_5007469417" description="Translation initiation factor beta propellor-like domain-containing protein" evidence="4">
    <location>
        <begin position="23"/>
        <end position="329"/>
    </location>
</feature>
<dbReference type="PROSITE" id="PS51257">
    <property type="entry name" value="PROKAR_LIPOPROTEIN"/>
    <property type="match status" value="1"/>
</dbReference>
<evidence type="ECO:0000313" key="7">
    <source>
        <dbReference type="Proteomes" id="UP000070299"/>
    </source>
</evidence>
<feature type="repeat" description="WD" evidence="3">
    <location>
        <begin position="159"/>
        <end position="200"/>
    </location>
</feature>
<dbReference type="InterPro" id="IPR019775">
    <property type="entry name" value="WD40_repeat_CS"/>
</dbReference>
<dbReference type="InterPro" id="IPR013979">
    <property type="entry name" value="TIF_beta_prop-like"/>
</dbReference>
<dbReference type="Pfam" id="PF00400">
    <property type="entry name" value="WD40"/>
    <property type="match status" value="1"/>
</dbReference>
<accession>A0A136A4U9</accession>
<dbReference type="SMART" id="SM00320">
    <property type="entry name" value="WD40"/>
    <property type="match status" value="6"/>
</dbReference>
<evidence type="ECO:0000256" key="3">
    <source>
        <dbReference type="PROSITE-ProRule" id="PRU00221"/>
    </source>
</evidence>
<feature type="repeat" description="WD" evidence="3">
    <location>
        <begin position="200"/>
        <end position="241"/>
    </location>
</feature>
<feature type="domain" description="Translation initiation factor beta propellor-like" evidence="5">
    <location>
        <begin position="71"/>
        <end position="226"/>
    </location>
</feature>
<dbReference type="STRING" id="1799789.AX660_09155"/>
<dbReference type="PROSITE" id="PS50294">
    <property type="entry name" value="WD_REPEATS_REGION"/>
    <property type="match status" value="1"/>
</dbReference>
<dbReference type="PROSITE" id="PS50082">
    <property type="entry name" value="WD_REPEATS_2"/>
    <property type="match status" value="3"/>
</dbReference>
<dbReference type="AlphaFoldDB" id="A0A136A4U9"/>